<keyword evidence="2" id="KW-1185">Reference proteome</keyword>
<dbReference type="Proteomes" id="UP000544134">
    <property type="component" value="Unassembled WGS sequence"/>
</dbReference>
<reference evidence="1 2" key="1">
    <citation type="submission" date="2020-04" db="EMBL/GenBank/DDBJ databases">
        <title>Paraburkholderia sp. RP-4-7 isolated from soil.</title>
        <authorList>
            <person name="Dahal R.H."/>
        </authorList>
    </citation>
    <scope>NUCLEOTIDE SEQUENCE [LARGE SCALE GENOMIC DNA]</scope>
    <source>
        <strain evidence="1 2">RP-4-7</strain>
    </source>
</reference>
<dbReference type="EMBL" id="JABBGJ010000075">
    <property type="protein sequence ID" value="NMM04207.1"/>
    <property type="molecule type" value="Genomic_DNA"/>
</dbReference>
<protein>
    <submittedName>
        <fullName evidence="1">Uncharacterized protein</fullName>
    </submittedName>
</protein>
<dbReference type="AlphaFoldDB" id="A0A848IZ57"/>
<gene>
    <name evidence="1" type="ORF">HHL24_40935</name>
</gene>
<evidence type="ECO:0000313" key="1">
    <source>
        <dbReference type="EMBL" id="NMM04207.1"/>
    </source>
</evidence>
<accession>A0A848IZ57</accession>
<comment type="caution">
    <text evidence="1">The sequence shown here is derived from an EMBL/GenBank/DDBJ whole genome shotgun (WGS) entry which is preliminary data.</text>
</comment>
<sequence length="94" mass="10237">MTPSPAARLVPTYMIFSESEAETTSIREGFWSNEGGWGDYTEATRFSEAEKQAFLLPGSARSDAKWGTLASVAPFFQEQDERAAKATARSAPSP</sequence>
<proteinExistence type="predicted"/>
<dbReference type="RefSeq" id="WP_169490970.1">
    <property type="nucleotide sequence ID" value="NZ_JABBGJ010000075.1"/>
</dbReference>
<organism evidence="1 2">
    <name type="scientific">Paraburkholderia polaris</name>
    <dbReference type="NCBI Taxonomy" id="2728848"/>
    <lineage>
        <taxon>Bacteria</taxon>
        <taxon>Pseudomonadati</taxon>
        <taxon>Pseudomonadota</taxon>
        <taxon>Betaproteobacteria</taxon>
        <taxon>Burkholderiales</taxon>
        <taxon>Burkholderiaceae</taxon>
        <taxon>Paraburkholderia</taxon>
    </lineage>
</organism>
<evidence type="ECO:0000313" key="2">
    <source>
        <dbReference type="Proteomes" id="UP000544134"/>
    </source>
</evidence>
<name>A0A848IZ57_9BURK</name>